<proteinExistence type="inferred from homology"/>
<dbReference type="GO" id="GO:0006400">
    <property type="term" value="P:tRNA modification"/>
    <property type="evidence" value="ECO:0007669"/>
    <property type="project" value="InterPro"/>
</dbReference>
<sequence>MAGSRYAYVRDFELADVALPRTFLVVRIDGKGFHKFSQQHGFSKPNDADALELMNEAARHVMREFKGHITLAFGESDEYSFLIDRDSGLYNRRQSKLISHIVSLFTSAYVFSWSQYMSTPMQYPPSFDGRLVMYPTHKEVRDYFAWRQADSMFYFLTLAHINNLYNTVFWAIVQHSGKSEREAHDILKGTVSSEKHEIMFQQFAINYDKLPAFFRKGTTLVWAPLPDPNRTKPRTELRTLHIDIIGDTFWTPCSEQPVAAADEACPYYEHPRRLQGDGLGKDILRI</sequence>
<keyword evidence="7" id="KW-0819">tRNA processing</keyword>
<evidence type="ECO:0000256" key="12">
    <source>
        <dbReference type="ARBA" id="ARBA00023134"/>
    </source>
</evidence>
<dbReference type="EMBL" id="CP119899">
    <property type="protein sequence ID" value="WFD28985.1"/>
    <property type="molecule type" value="Genomic_DNA"/>
</dbReference>
<evidence type="ECO:0000256" key="5">
    <source>
        <dbReference type="ARBA" id="ARBA00015443"/>
    </source>
</evidence>
<dbReference type="GO" id="GO:0008193">
    <property type="term" value="F:tRNA guanylyltransferase activity"/>
    <property type="evidence" value="ECO:0007669"/>
    <property type="project" value="UniProtKB-EC"/>
</dbReference>
<dbReference type="GO" id="GO:0000287">
    <property type="term" value="F:magnesium ion binding"/>
    <property type="evidence" value="ECO:0007669"/>
    <property type="project" value="InterPro"/>
</dbReference>
<dbReference type="InterPro" id="IPR024956">
    <property type="entry name" value="tRNAHis_GuaTrfase_cat"/>
</dbReference>
<evidence type="ECO:0000256" key="10">
    <source>
        <dbReference type="ARBA" id="ARBA00022741"/>
    </source>
</evidence>
<dbReference type="GO" id="GO:0005525">
    <property type="term" value="F:GTP binding"/>
    <property type="evidence" value="ECO:0007669"/>
    <property type="project" value="UniProtKB-KW"/>
</dbReference>
<keyword evidence="9" id="KW-0479">Metal-binding</keyword>
<keyword evidence="19" id="KW-1185">Reference proteome</keyword>
<evidence type="ECO:0000256" key="6">
    <source>
        <dbReference type="ARBA" id="ARBA00022679"/>
    </source>
</evidence>
<evidence type="ECO:0000313" key="19">
    <source>
        <dbReference type="Proteomes" id="UP001213623"/>
    </source>
</evidence>
<feature type="domain" description="tRNAHis guanylyltransferase catalytic" evidence="16">
    <location>
        <begin position="6"/>
        <end position="135"/>
    </location>
</feature>
<keyword evidence="8 18" id="KW-0548">Nucleotidyltransferase</keyword>
<dbReference type="PANTHER" id="PTHR12729">
    <property type="entry name" value="TRNA(HIS) GUANYLYLTRANSFERASE-RELATED"/>
    <property type="match status" value="1"/>
</dbReference>
<dbReference type="FunFam" id="3.30.70.3000:FF:000001">
    <property type="entry name" value="tRNA(His) guanylyltransferase"/>
    <property type="match status" value="1"/>
</dbReference>
<evidence type="ECO:0000256" key="14">
    <source>
        <dbReference type="ARBA" id="ARBA00047281"/>
    </source>
</evidence>
<dbReference type="InterPro" id="IPR038469">
    <property type="entry name" value="tRNAHis_GuaTrfase_Thg1_sf"/>
</dbReference>
<reference evidence="18" key="1">
    <citation type="submission" date="2023-03" db="EMBL/GenBank/DDBJ databases">
        <title>Mating type loci evolution in Malassezia.</title>
        <authorList>
            <person name="Coelho M.A."/>
        </authorList>
    </citation>
    <scope>NUCLEOTIDE SEQUENCE</scope>
    <source>
        <strain evidence="18">CBS 9557</strain>
    </source>
</reference>
<dbReference type="Proteomes" id="UP001213623">
    <property type="component" value="Chromosome 8"/>
</dbReference>
<evidence type="ECO:0000313" key="18">
    <source>
        <dbReference type="EMBL" id="WFD28985.1"/>
    </source>
</evidence>
<dbReference type="AlphaFoldDB" id="A0AAF0EQW4"/>
<evidence type="ECO:0000259" key="17">
    <source>
        <dbReference type="Pfam" id="PF14413"/>
    </source>
</evidence>
<evidence type="ECO:0000256" key="7">
    <source>
        <dbReference type="ARBA" id="ARBA00022694"/>
    </source>
</evidence>
<dbReference type="Pfam" id="PF14413">
    <property type="entry name" value="Thg1C"/>
    <property type="match status" value="1"/>
</dbReference>
<name>A0AAF0EQW4_9BASI</name>
<keyword evidence="6 18" id="KW-0808">Transferase</keyword>
<keyword evidence="15" id="KW-1133">Transmembrane helix</keyword>
<dbReference type="InterPro" id="IPR007537">
    <property type="entry name" value="tRNAHis_GuaTrfase_Thg1"/>
</dbReference>
<dbReference type="Gene3D" id="3.30.70.3000">
    <property type="match status" value="1"/>
</dbReference>
<evidence type="ECO:0000256" key="11">
    <source>
        <dbReference type="ARBA" id="ARBA00022842"/>
    </source>
</evidence>
<evidence type="ECO:0000256" key="15">
    <source>
        <dbReference type="SAM" id="Phobius"/>
    </source>
</evidence>
<comment type="cofactor">
    <cofactor evidence="1">
        <name>Mg(2+)</name>
        <dbReference type="ChEBI" id="CHEBI:18420"/>
    </cofactor>
</comment>
<comment type="catalytic activity">
    <reaction evidence="14">
        <text>a 5'-end ribonucleotide-tRNA(His) + GTP + ATP + H2O = a 5'-end phospho-guanosine-ribonucleotide-tRNA(His) + AMP + 2 diphosphate + H(+)</text>
        <dbReference type="Rhea" id="RHEA:54564"/>
        <dbReference type="Rhea" id="RHEA-COMP:14193"/>
        <dbReference type="Rhea" id="RHEA-COMP:14917"/>
        <dbReference type="ChEBI" id="CHEBI:15377"/>
        <dbReference type="ChEBI" id="CHEBI:15378"/>
        <dbReference type="ChEBI" id="CHEBI:30616"/>
        <dbReference type="ChEBI" id="CHEBI:33019"/>
        <dbReference type="ChEBI" id="CHEBI:37565"/>
        <dbReference type="ChEBI" id="CHEBI:138282"/>
        <dbReference type="ChEBI" id="CHEBI:141847"/>
        <dbReference type="ChEBI" id="CHEBI:456215"/>
        <dbReference type="EC" id="2.7.7.79"/>
    </reaction>
</comment>
<dbReference type="InterPro" id="IPR025845">
    <property type="entry name" value="Thg1_C_dom"/>
</dbReference>
<gene>
    <name evidence="18" type="primary">THG1</name>
    <name evidence="18" type="ORF">MNAN1_004005</name>
</gene>
<dbReference type="EC" id="2.7.7.79" evidence="4"/>
<accession>A0AAF0EQW4</accession>
<evidence type="ECO:0000256" key="4">
    <source>
        <dbReference type="ARBA" id="ARBA00012511"/>
    </source>
</evidence>
<keyword evidence="15" id="KW-0812">Transmembrane</keyword>
<keyword evidence="11" id="KW-0460">Magnesium</keyword>
<evidence type="ECO:0000256" key="8">
    <source>
        <dbReference type="ARBA" id="ARBA00022695"/>
    </source>
</evidence>
<protein>
    <recommendedName>
        <fullName evidence="5">tRNA(His) guanylyltransferase</fullName>
        <ecNumber evidence="4">2.7.7.79</ecNumber>
    </recommendedName>
    <alternativeName>
        <fullName evidence="13">tRNA-histidine guanylyltransferase</fullName>
    </alternativeName>
</protein>
<feature type="transmembrane region" description="Helical" evidence="15">
    <location>
        <begin position="97"/>
        <end position="116"/>
    </location>
</feature>
<dbReference type="Pfam" id="PF04446">
    <property type="entry name" value="Thg1"/>
    <property type="match status" value="1"/>
</dbReference>
<feature type="domain" description="Thg1 C-terminal" evidence="17">
    <location>
        <begin position="138"/>
        <end position="225"/>
    </location>
</feature>
<feature type="transmembrane region" description="Helical" evidence="15">
    <location>
        <begin position="152"/>
        <end position="173"/>
    </location>
</feature>
<evidence type="ECO:0000256" key="1">
    <source>
        <dbReference type="ARBA" id="ARBA00001946"/>
    </source>
</evidence>
<evidence type="ECO:0000256" key="9">
    <source>
        <dbReference type="ARBA" id="ARBA00022723"/>
    </source>
</evidence>
<comment type="function">
    <text evidence="2">Adds a GMP to the 5'-end of tRNA(His) after transcription and RNase P cleavage.</text>
</comment>
<dbReference type="PANTHER" id="PTHR12729:SF6">
    <property type="entry name" value="TRNA(HIS) GUANYLYLTRANSFERASE-RELATED"/>
    <property type="match status" value="1"/>
</dbReference>
<organism evidence="18 19">
    <name type="scientific">Malassezia nana</name>
    <dbReference type="NCBI Taxonomy" id="180528"/>
    <lineage>
        <taxon>Eukaryota</taxon>
        <taxon>Fungi</taxon>
        <taxon>Dikarya</taxon>
        <taxon>Basidiomycota</taxon>
        <taxon>Ustilaginomycotina</taxon>
        <taxon>Malasseziomycetes</taxon>
        <taxon>Malasseziales</taxon>
        <taxon>Malasseziaceae</taxon>
        <taxon>Malassezia</taxon>
    </lineage>
</organism>
<evidence type="ECO:0000256" key="2">
    <source>
        <dbReference type="ARBA" id="ARBA00002939"/>
    </source>
</evidence>
<keyword evidence="15" id="KW-0472">Membrane</keyword>
<evidence type="ECO:0000259" key="16">
    <source>
        <dbReference type="Pfam" id="PF04446"/>
    </source>
</evidence>
<evidence type="ECO:0000256" key="13">
    <source>
        <dbReference type="ARBA" id="ARBA00032480"/>
    </source>
</evidence>
<keyword evidence="12" id="KW-0342">GTP-binding</keyword>
<comment type="similarity">
    <text evidence="3">Belongs to the tRNA(His) guanylyltransferase family.</text>
</comment>
<evidence type="ECO:0000256" key="3">
    <source>
        <dbReference type="ARBA" id="ARBA00010113"/>
    </source>
</evidence>
<keyword evidence="10" id="KW-0547">Nucleotide-binding</keyword>